<dbReference type="InterPro" id="IPR005100">
    <property type="entry name" value="NGN-domain"/>
</dbReference>
<dbReference type="InterPro" id="IPR022581">
    <property type="entry name" value="Spt5_N"/>
</dbReference>
<dbReference type="InterPro" id="IPR041973">
    <property type="entry name" value="KOW_Spt5_1"/>
</dbReference>
<dbReference type="InterPro" id="IPR039659">
    <property type="entry name" value="SPT5"/>
</dbReference>
<dbReference type="PANTHER" id="PTHR11125:SF7">
    <property type="entry name" value="TRANSCRIPTION ELONGATION FACTOR SPT5"/>
    <property type="match status" value="1"/>
</dbReference>
<dbReference type="CDD" id="cd06085">
    <property type="entry name" value="KOW_Spt5_5"/>
    <property type="match status" value="1"/>
</dbReference>
<dbReference type="Gene3D" id="3.30.70.940">
    <property type="entry name" value="NusG, N-terminal domain"/>
    <property type="match status" value="1"/>
</dbReference>
<feature type="compositionally biased region" description="Acidic residues" evidence="12">
    <location>
        <begin position="83"/>
        <end position="99"/>
    </location>
</feature>
<comment type="subunit">
    <text evidence="9">Component of the SPT4-SPT5 complex. Interacts with RNA polymerase II.</text>
</comment>
<evidence type="ECO:0000256" key="12">
    <source>
        <dbReference type="SAM" id="MobiDB-lite"/>
    </source>
</evidence>
<dbReference type="CDD" id="cd09888">
    <property type="entry name" value="NGN_Euk"/>
    <property type="match status" value="1"/>
</dbReference>
<comment type="subcellular location">
    <subcellularLocation>
        <location evidence="1">Nucleus</location>
    </subcellularLocation>
</comment>
<dbReference type="Pfam" id="PF23037">
    <property type="entry name" value="KOWx_SPT5"/>
    <property type="match status" value="1"/>
</dbReference>
<dbReference type="GO" id="GO:0003729">
    <property type="term" value="F:mRNA binding"/>
    <property type="evidence" value="ECO:0007669"/>
    <property type="project" value="TreeGrafter"/>
</dbReference>
<dbReference type="InterPro" id="IPR041975">
    <property type="entry name" value="KOW_Spt5_2"/>
</dbReference>
<feature type="compositionally biased region" description="Acidic residues" evidence="12">
    <location>
        <begin position="40"/>
        <end position="59"/>
    </location>
</feature>
<feature type="domain" description="KOW" evidence="14">
    <location>
        <begin position="604"/>
        <end position="629"/>
    </location>
</feature>
<feature type="region of interest" description="Disordered" evidence="12">
    <location>
        <begin position="1"/>
        <end position="71"/>
    </location>
</feature>
<dbReference type="InterPro" id="IPR041977">
    <property type="entry name" value="KOW_Spt5_4"/>
</dbReference>
<evidence type="ECO:0000256" key="10">
    <source>
        <dbReference type="ARBA" id="ARBA00029865"/>
    </source>
</evidence>
<dbReference type="InterPro" id="IPR006645">
    <property type="entry name" value="NGN-like_dom"/>
</dbReference>
<feature type="domain" description="KOW" evidence="14">
    <location>
        <begin position="482"/>
        <end position="509"/>
    </location>
</feature>
<dbReference type="Pfam" id="PF23290">
    <property type="entry name" value="KOW5_SPT5"/>
    <property type="match status" value="1"/>
</dbReference>
<evidence type="ECO:0000256" key="1">
    <source>
        <dbReference type="ARBA" id="ARBA00004123"/>
    </source>
</evidence>
<feature type="compositionally biased region" description="Basic and acidic residues" evidence="12">
    <location>
        <begin position="28"/>
        <end position="39"/>
    </location>
</feature>
<evidence type="ECO:0000256" key="8">
    <source>
        <dbReference type="ARBA" id="ARBA00024691"/>
    </source>
</evidence>
<dbReference type="FunFam" id="3.30.70.940:FF:000005">
    <property type="entry name" value="Transcription elongation factor SPT5"/>
    <property type="match status" value="1"/>
</dbReference>
<dbReference type="CDD" id="cd06082">
    <property type="entry name" value="KOW_Spt5_2"/>
    <property type="match status" value="1"/>
</dbReference>
<keyword evidence="7" id="KW-0539">Nucleus</keyword>
<feature type="region of interest" description="Disordered" evidence="12">
    <location>
        <begin position="314"/>
        <end position="334"/>
    </location>
</feature>
<dbReference type="InterPro" id="IPR041976">
    <property type="entry name" value="KOW_Spt5_3"/>
</dbReference>
<dbReference type="Pfam" id="PF23042">
    <property type="entry name" value="KOW1_SPT5"/>
    <property type="match status" value="1"/>
</dbReference>
<dbReference type="InterPro" id="IPR005824">
    <property type="entry name" value="KOW"/>
</dbReference>
<keyword evidence="6" id="KW-0804">Transcription</keyword>
<evidence type="ECO:0000256" key="5">
    <source>
        <dbReference type="ARBA" id="ARBA00022664"/>
    </source>
</evidence>
<dbReference type="Pfam" id="PF23291">
    <property type="entry name" value="KOW4_SPT5"/>
    <property type="match status" value="1"/>
</dbReference>
<dbReference type="Proteomes" id="UP001212997">
    <property type="component" value="Unassembled WGS sequence"/>
</dbReference>
<dbReference type="EMBL" id="JANAWD010000623">
    <property type="protein sequence ID" value="KAJ3477179.1"/>
    <property type="molecule type" value="Genomic_DNA"/>
</dbReference>
<protein>
    <recommendedName>
        <fullName evidence="3">Transcription elongation factor SPT5</fullName>
    </recommendedName>
    <alternativeName>
        <fullName evidence="10 11">Chromatin Elongation factor SPT5</fullName>
    </alternativeName>
    <alternativeName>
        <fullName evidence="4">Transcription elongation factor spt5</fullName>
    </alternativeName>
</protein>
<dbReference type="FunFam" id="2.30.30.30:FF:000018">
    <property type="entry name" value="Transcription elongation factor SPT5"/>
    <property type="match status" value="1"/>
</dbReference>
<feature type="domain" description="KOW" evidence="14">
    <location>
        <begin position="270"/>
        <end position="297"/>
    </location>
</feature>
<feature type="region of interest" description="Disordered" evidence="12">
    <location>
        <begin position="83"/>
        <end position="124"/>
    </location>
</feature>
<evidence type="ECO:0000256" key="7">
    <source>
        <dbReference type="ARBA" id="ARBA00023242"/>
    </source>
</evidence>
<feature type="domain" description="KOW" evidence="14">
    <location>
        <begin position="429"/>
        <end position="456"/>
    </location>
</feature>
<dbReference type="GO" id="GO:0006397">
    <property type="term" value="P:mRNA processing"/>
    <property type="evidence" value="ECO:0007669"/>
    <property type="project" value="UniProtKB-KW"/>
</dbReference>
<dbReference type="SMART" id="SM00739">
    <property type="entry name" value="KOW"/>
    <property type="match status" value="5"/>
</dbReference>
<evidence type="ECO:0000256" key="3">
    <source>
        <dbReference type="ARBA" id="ARBA00020181"/>
    </source>
</evidence>
<comment type="similarity">
    <text evidence="2">Belongs to the SPT5 family.</text>
</comment>
<dbReference type="CDD" id="cd06083">
    <property type="entry name" value="KOW_Spt5_3"/>
    <property type="match status" value="1"/>
</dbReference>
<dbReference type="GO" id="GO:0000785">
    <property type="term" value="C:chromatin"/>
    <property type="evidence" value="ECO:0007669"/>
    <property type="project" value="UniProtKB-ARBA"/>
</dbReference>
<dbReference type="Gene3D" id="2.30.30.30">
    <property type="match status" value="3"/>
</dbReference>
<comment type="function">
    <text evidence="8">The SPT4-SPT5 complex mediates both activation and inhibition of transcription elongation, and plays a role in pre-mRNA processing. This complex seems to be important for the stability of the RNA polymerase II elongation machinery on the chromatin template but not for the inherent ability of this machinery to translocate down the gene.</text>
</comment>
<organism evidence="15 16">
    <name type="scientific">Meripilus lineatus</name>
    <dbReference type="NCBI Taxonomy" id="2056292"/>
    <lineage>
        <taxon>Eukaryota</taxon>
        <taxon>Fungi</taxon>
        <taxon>Dikarya</taxon>
        <taxon>Basidiomycota</taxon>
        <taxon>Agaricomycotina</taxon>
        <taxon>Agaricomycetes</taxon>
        <taxon>Polyporales</taxon>
        <taxon>Meripilaceae</taxon>
        <taxon>Meripilus</taxon>
    </lineage>
</organism>
<evidence type="ECO:0000256" key="11">
    <source>
        <dbReference type="ARBA" id="ARBA00031006"/>
    </source>
</evidence>
<dbReference type="CDD" id="cd06084">
    <property type="entry name" value="KOW_Spt5_4"/>
    <property type="match status" value="1"/>
</dbReference>
<dbReference type="PANTHER" id="PTHR11125">
    <property type="entry name" value="SUPPRESSOR OF TY 5"/>
    <property type="match status" value="1"/>
</dbReference>
<comment type="caution">
    <text evidence="15">The sequence shown here is derived from an EMBL/GenBank/DDBJ whole genome shotgun (WGS) entry which is preliminary data.</text>
</comment>
<dbReference type="FunFam" id="2.30.30.30:FF:000029">
    <property type="entry name" value="Transcription elongation factor SPT5"/>
    <property type="match status" value="1"/>
</dbReference>
<evidence type="ECO:0000256" key="9">
    <source>
        <dbReference type="ARBA" id="ARBA00025870"/>
    </source>
</evidence>
<dbReference type="InterPro" id="IPR039385">
    <property type="entry name" value="NGN_Euk"/>
</dbReference>
<dbReference type="InterPro" id="IPR008991">
    <property type="entry name" value="Translation_prot_SH3-like_sf"/>
</dbReference>
<gene>
    <name evidence="15" type="ORF">NLI96_g10641</name>
</gene>
<dbReference type="InterPro" id="IPR014722">
    <property type="entry name" value="Rib_uL2_dom2"/>
</dbReference>
<dbReference type="CDD" id="cd06081">
    <property type="entry name" value="KOW_Spt5_1"/>
    <property type="match status" value="1"/>
</dbReference>
<reference evidence="15" key="1">
    <citation type="submission" date="2022-07" db="EMBL/GenBank/DDBJ databases">
        <title>Genome Sequence of Physisporinus lineatus.</title>
        <authorList>
            <person name="Buettner E."/>
        </authorList>
    </citation>
    <scope>NUCLEOTIDE SEQUENCE</scope>
    <source>
        <strain evidence="15">VT162</strain>
    </source>
</reference>
<dbReference type="AlphaFoldDB" id="A0AAD5UTJ5"/>
<feature type="domain" description="KOW" evidence="14">
    <location>
        <begin position="697"/>
        <end position="724"/>
    </location>
</feature>
<keyword evidence="5" id="KW-0507">mRNA processing</keyword>
<keyword evidence="16" id="KW-1185">Reference proteome</keyword>
<dbReference type="GO" id="GO:0032044">
    <property type="term" value="C:DSIF complex"/>
    <property type="evidence" value="ECO:0007669"/>
    <property type="project" value="TreeGrafter"/>
</dbReference>
<dbReference type="SUPFAM" id="SSF50104">
    <property type="entry name" value="Translation proteins SH3-like domain"/>
    <property type="match status" value="1"/>
</dbReference>
<name>A0AAD5UTJ5_9APHY</name>
<dbReference type="Pfam" id="PF03439">
    <property type="entry name" value="Spt5-NGN"/>
    <property type="match status" value="1"/>
</dbReference>
<evidence type="ECO:0000259" key="13">
    <source>
        <dbReference type="SMART" id="SM00738"/>
    </source>
</evidence>
<dbReference type="SMART" id="SM00738">
    <property type="entry name" value="NGN"/>
    <property type="match status" value="1"/>
</dbReference>
<dbReference type="InterPro" id="IPR041978">
    <property type="entry name" value="KOW_Spt5_5"/>
</dbReference>
<dbReference type="Pfam" id="PF11942">
    <property type="entry name" value="Spt5_N"/>
    <property type="match status" value="1"/>
</dbReference>
<sequence>MSDVEDDFQQHSGGLDEEHEEEEEEEVEHPPKKDRRRYDDDEEDEDEEDEEDDEDEDEGVDRGRKRAKHRHRRNAVNRFLDVEAEVDEDEEEEEEEDEEFGRGFIDEVGGDADGEEDVVARRDHARLDRRQRELNDQDLAKIAADFSERARRTSVRYSGDMNEIPQRLLMPSVHDANLWQVRVKPGKERDLVFSLMRKAIDLEFSNRPLQILSAFQRDSLPGMIYVEARSAKQVNEACTGLVGIYPSRGIILVPIEEMASLLQIKKQDLTVTPGTWVRIRRGKYQGDLAQVMDITENGEEVGLKFIPRIDLNPRDDASADGKKRKKAGSTQASFSMRPPQRFFNFEEVVKVYGRKAVSKRNQQFVFQNDTYKNGFIEKDFRLTALQLDNVNPTLDEITQFTRGKDGTENEANVDLSIIAEASRKAAISVLQPGDHVEVFEGEQSGVHGTVHSIEQDVVTIQPVGVEFDGQRVQIPARSVRKRFKPGDHVKVMTGQNADETGLVVSVMESVVTFLSDMSMQEVSVFSKDLREAAEVGTGTNIVGNYELHDLVQLDLQTCGVIFKTERDSFRVLDQNGQVRLVQPHQISMRRDSSRAIATDSEGHELRIGDNVKEVDGESRKGRVLHTHQSFFAFLHNRDYPDNGGVFVTRARSLVSLAPKGNVMKLGSADLSKMDPSRSGGAGGGMVGSGMMGRGPRDRLIGMNVVVIKGPTKGYLGTIKDTNGPVARVELLTGNKVITIDKLKLHHKK</sequence>
<evidence type="ECO:0000259" key="14">
    <source>
        <dbReference type="SMART" id="SM00739"/>
    </source>
</evidence>
<dbReference type="GO" id="GO:0006368">
    <property type="term" value="P:transcription elongation by RNA polymerase II"/>
    <property type="evidence" value="ECO:0007669"/>
    <property type="project" value="TreeGrafter"/>
</dbReference>
<evidence type="ECO:0000256" key="2">
    <source>
        <dbReference type="ARBA" id="ARBA00006956"/>
    </source>
</evidence>
<evidence type="ECO:0000313" key="16">
    <source>
        <dbReference type="Proteomes" id="UP001212997"/>
    </source>
</evidence>
<accession>A0AAD5UTJ5</accession>
<evidence type="ECO:0000256" key="6">
    <source>
        <dbReference type="ARBA" id="ARBA00023163"/>
    </source>
</evidence>
<dbReference type="InterPro" id="IPR057936">
    <property type="entry name" value="KOWx_Spt5"/>
</dbReference>
<feature type="domain" description="NusG-like N-terminal" evidence="13">
    <location>
        <begin position="175"/>
        <end position="265"/>
    </location>
</feature>
<dbReference type="InterPro" id="IPR036735">
    <property type="entry name" value="NGN_dom_sf"/>
</dbReference>
<dbReference type="GO" id="GO:0032784">
    <property type="term" value="P:regulation of DNA-templated transcription elongation"/>
    <property type="evidence" value="ECO:0007669"/>
    <property type="project" value="InterPro"/>
</dbReference>
<evidence type="ECO:0000313" key="15">
    <source>
        <dbReference type="EMBL" id="KAJ3477179.1"/>
    </source>
</evidence>
<evidence type="ECO:0000256" key="4">
    <source>
        <dbReference type="ARBA" id="ARBA00021370"/>
    </source>
</evidence>
<feature type="compositionally biased region" description="Acidic residues" evidence="12">
    <location>
        <begin position="15"/>
        <end position="27"/>
    </location>
</feature>
<dbReference type="Pfam" id="PF23284">
    <property type="entry name" value="KOW2_Spt5"/>
    <property type="match status" value="1"/>
</dbReference>
<proteinExistence type="inferred from homology"/>
<dbReference type="GO" id="GO:0006357">
    <property type="term" value="P:regulation of transcription by RNA polymerase II"/>
    <property type="evidence" value="ECO:0007669"/>
    <property type="project" value="InterPro"/>
</dbReference>
<feature type="compositionally biased region" description="Acidic residues" evidence="12">
    <location>
        <begin position="108"/>
        <end position="117"/>
    </location>
</feature>